<comment type="caution">
    <text evidence="1">The sequence shown here is derived from an EMBL/GenBank/DDBJ whole genome shotgun (WGS) entry which is preliminary data.</text>
</comment>
<protein>
    <recommendedName>
        <fullName evidence="3">Tryptophan synthase alpha chain</fullName>
    </recommendedName>
</protein>
<evidence type="ECO:0000313" key="1">
    <source>
        <dbReference type="EMBL" id="MDC0676716.1"/>
    </source>
</evidence>
<evidence type="ECO:0008006" key="3">
    <source>
        <dbReference type="Google" id="ProtNLM"/>
    </source>
</evidence>
<gene>
    <name evidence="1" type="ORF">POL72_03120</name>
</gene>
<name>A0ABT5BUU3_9BACT</name>
<sequence length="250" mass="25433">MSQPTACPPVASTYCADTTSDVNNCGGCGVKCGDGQACSDSACVCPPTSPDACSQGGTTICTNLATDPEHCGTCDDACATPQVCAEGTCSVVCEPQQTTCPASGGQPAYCASLDTAKDCGACGNACALDHDCSGAEGSLECVVCVPSVASATDELPTPPAGWKITCLTTPCPIVRCGELTFWVYSDVENESFFGVTGYDAQNNLIKGPVMVTGDRYISSITLDPGTETANLIGQNGGTGVQVPWSMFRLP</sequence>
<dbReference type="EMBL" id="JAQNDK010000001">
    <property type="protein sequence ID" value="MDC0676716.1"/>
    <property type="molecule type" value="Genomic_DNA"/>
</dbReference>
<organism evidence="1 2">
    <name type="scientific">Sorangium atrum</name>
    <dbReference type="NCBI Taxonomy" id="2995308"/>
    <lineage>
        <taxon>Bacteria</taxon>
        <taxon>Pseudomonadati</taxon>
        <taxon>Myxococcota</taxon>
        <taxon>Polyangia</taxon>
        <taxon>Polyangiales</taxon>
        <taxon>Polyangiaceae</taxon>
        <taxon>Sorangium</taxon>
    </lineage>
</organism>
<reference evidence="1 2" key="1">
    <citation type="submission" date="2023-01" db="EMBL/GenBank/DDBJ databases">
        <title>Minimal conservation of predation-associated metabolite biosynthetic gene clusters underscores biosynthetic potential of Myxococcota including descriptions for ten novel species: Archangium lansinium sp. nov., Myxococcus landrumus sp. nov., Nannocystis bai.</title>
        <authorList>
            <person name="Ahearne A."/>
            <person name="Stevens C."/>
            <person name="Dowd S."/>
        </authorList>
    </citation>
    <scope>NUCLEOTIDE SEQUENCE [LARGE SCALE GENOMIC DNA]</scope>
    <source>
        <strain evidence="1 2">WIWO2</strain>
    </source>
</reference>
<keyword evidence="2" id="KW-1185">Reference proteome</keyword>
<dbReference type="RefSeq" id="WP_272093491.1">
    <property type="nucleotide sequence ID" value="NZ_JAQNDK010000001.1"/>
</dbReference>
<proteinExistence type="predicted"/>
<evidence type="ECO:0000313" key="2">
    <source>
        <dbReference type="Proteomes" id="UP001217485"/>
    </source>
</evidence>
<accession>A0ABT5BUU3</accession>
<dbReference type="Proteomes" id="UP001217485">
    <property type="component" value="Unassembled WGS sequence"/>
</dbReference>